<keyword evidence="3" id="KW-1003">Cell membrane</keyword>
<feature type="transmembrane region" description="Helical" evidence="7">
    <location>
        <begin position="318"/>
        <end position="335"/>
    </location>
</feature>
<feature type="transmembrane region" description="Helical" evidence="7">
    <location>
        <begin position="43"/>
        <end position="64"/>
    </location>
</feature>
<dbReference type="InterPro" id="IPR002656">
    <property type="entry name" value="Acyl_transf_3_dom"/>
</dbReference>
<evidence type="ECO:0000256" key="5">
    <source>
        <dbReference type="ARBA" id="ARBA00022989"/>
    </source>
</evidence>
<protein>
    <recommendedName>
        <fullName evidence="8">Acyltransferase 3 domain-containing protein</fullName>
    </recommendedName>
</protein>
<evidence type="ECO:0000256" key="3">
    <source>
        <dbReference type="ARBA" id="ARBA00022475"/>
    </source>
</evidence>
<reference evidence="9 10" key="2">
    <citation type="submission" date="2017-10" db="EMBL/GenBank/DDBJ databases">
        <authorList>
            <person name="Banno H."/>
            <person name="Chua N.-H."/>
        </authorList>
    </citation>
    <scope>NUCLEOTIDE SEQUENCE [LARGE SCALE GENOMIC DNA]</scope>
    <source>
        <strain evidence="9 10">JK626</strain>
    </source>
</reference>
<organism evidence="9 10">
    <name type="scientific">Pseudobutyrivibrio ruminis</name>
    <dbReference type="NCBI Taxonomy" id="46206"/>
    <lineage>
        <taxon>Bacteria</taxon>
        <taxon>Bacillati</taxon>
        <taxon>Bacillota</taxon>
        <taxon>Clostridia</taxon>
        <taxon>Lachnospirales</taxon>
        <taxon>Lachnospiraceae</taxon>
        <taxon>Pseudobutyrivibrio</taxon>
    </lineage>
</organism>
<sequence>MPLNLKITGEIMASIKKIKLHIVLFWAAVLAAGIWTLDYSTGSINSVVVAIAAVGFIVSIVKSYKNDGFIGDSFALKTTAGRVPVYDYIRFVAVVLVIVVHVIGVDLDIAVDMAGTPIFAGLDFARWWALNCNVLFVMLSGALLLPYKQEPVLSFYGKRLTKIVIPLVVYYMWYYTFFGQRTEGTLDSPLEIVLGILTADIKSVGAYHFWLLYVIIAIYIVVPFLRMMLRDLSYQHLTGLVVVTVIILTYATYLPLKTGFDVSYLGWCGVAIAGYWCSKDDSRKYDNWLIILGVISSVAMWLVFKYDLYYSNTLWNLSPYRVVVGLGLFAIFFKFKNGLRDFCVIRLVSKYGFSIMLIHYWIIGNVLRKICGIGSVMYKGFGAVISVVVTLVLSFIAAYLIDNLIVSVFSSLIDRIKKIK</sequence>
<dbReference type="Pfam" id="PF01757">
    <property type="entry name" value="Acyl_transf_3"/>
    <property type="match status" value="1"/>
</dbReference>
<feature type="transmembrane region" description="Helical" evidence="7">
    <location>
        <begin position="347"/>
        <end position="363"/>
    </location>
</feature>
<evidence type="ECO:0000256" key="4">
    <source>
        <dbReference type="ARBA" id="ARBA00022692"/>
    </source>
</evidence>
<dbReference type="PANTHER" id="PTHR40074:SF2">
    <property type="entry name" value="O-ACETYLTRANSFERASE WECH"/>
    <property type="match status" value="1"/>
</dbReference>
<reference evidence="9 10" key="1">
    <citation type="submission" date="2017-10" db="EMBL/GenBank/DDBJ databases">
        <title>Resolving the taxonomy of Roseburia spp., Eubacterium rectale and Agathobacter spp. through phylogenomic analysis.</title>
        <authorList>
            <person name="Sheridan P.O."/>
            <person name="Walker A.W."/>
            <person name="Duncan S.H."/>
            <person name="Scott K.P."/>
            <person name="Toole P.W.O."/>
            <person name="Luis P."/>
            <person name="Flint H.J."/>
        </authorList>
    </citation>
    <scope>NUCLEOTIDE SEQUENCE [LARGE SCALE GENOMIC DNA]</scope>
    <source>
        <strain evidence="9 10">JK626</strain>
    </source>
</reference>
<evidence type="ECO:0000313" key="10">
    <source>
        <dbReference type="Proteomes" id="UP000225889"/>
    </source>
</evidence>
<dbReference type="GO" id="GO:0016413">
    <property type="term" value="F:O-acetyltransferase activity"/>
    <property type="evidence" value="ECO:0007669"/>
    <property type="project" value="TreeGrafter"/>
</dbReference>
<evidence type="ECO:0000259" key="8">
    <source>
        <dbReference type="Pfam" id="PF01757"/>
    </source>
</evidence>
<dbReference type="Proteomes" id="UP000225889">
    <property type="component" value="Unassembled WGS sequence"/>
</dbReference>
<proteinExistence type="inferred from homology"/>
<name>A0A2G3DYP5_9FIRM</name>
<evidence type="ECO:0000313" key="9">
    <source>
        <dbReference type="EMBL" id="PHU36124.1"/>
    </source>
</evidence>
<keyword evidence="4 7" id="KW-0812">Transmembrane</keyword>
<feature type="transmembrane region" description="Helical" evidence="7">
    <location>
        <begin position="85"/>
        <end position="105"/>
    </location>
</feature>
<keyword evidence="5 7" id="KW-1133">Transmembrane helix</keyword>
<evidence type="ECO:0000256" key="2">
    <source>
        <dbReference type="ARBA" id="ARBA00007400"/>
    </source>
</evidence>
<dbReference type="AlphaFoldDB" id="A0A2G3DYP5"/>
<dbReference type="EMBL" id="PDYF01000007">
    <property type="protein sequence ID" value="PHU36124.1"/>
    <property type="molecule type" value="Genomic_DNA"/>
</dbReference>
<feature type="transmembrane region" description="Helical" evidence="7">
    <location>
        <begin position="237"/>
        <end position="256"/>
    </location>
</feature>
<feature type="transmembrane region" description="Helical" evidence="7">
    <location>
        <begin position="125"/>
        <end position="147"/>
    </location>
</feature>
<comment type="subcellular location">
    <subcellularLocation>
        <location evidence="1">Cell membrane</location>
        <topology evidence="1">Multi-pass membrane protein</topology>
    </subcellularLocation>
</comment>
<comment type="similarity">
    <text evidence="2">Belongs to the acyltransferase 3 family.</text>
</comment>
<comment type="caution">
    <text evidence="9">The sequence shown here is derived from an EMBL/GenBank/DDBJ whole genome shotgun (WGS) entry which is preliminary data.</text>
</comment>
<dbReference type="GO" id="GO:0009246">
    <property type="term" value="P:enterobacterial common antigen biosynthetic process"/>
    <property type="evidence" value="ECO:0007669"/>
    <property type="project" value="TreeGrafter"/>
</dbReference>
<feature type="transmembrane region" description="Helical" evidence="7">
    <location>
        <begin position="285"/>
        <end position="306"/>
    </location>
</feature>
<evidence type="ECO:0000256" key="1">
    <source>
        <dbReference type="ARBA" id="ARBA00004651"/>
    </source>
</evidence>
<evidence type="ECO:0000256" key="7">
    <source>
        <dbReference type="SAM" id="Phobius"/>
    </source>
</evidence>
<feature type="domain" description="Acyltransferase 3" evidence="8">
    <location>
        <begin position="86"/>
        <end position="401"/>
    </location>
</feature>
<feature type="transmembrane region" description="Helical" evidence="7">
    <location>
        <begin position="383"/>
        <end position="413"/>
    </location>
</feature>
<gene>
    <name evidence="9" type="ORF">CSX01_02500</name>
</gene>
<feature type="transmembrane region" description="Helical" evidence="7">
    <location>
        <begin position="20"/>
        <end position="37"/>
    </location>
</feature>
<dbReference type="PANTHER" id="PTHR40074">
    <property type="entry name" value="O-ACETYLTRANSFERASE WECH"/>
    <property type="match status" value="1"/>
</dbReference>
<feature type="transmembrane region" description="Helical" evidence="7">
    <location>
        <begin position="262"/>
        <end position="278"/>
    </location>
</feature>
<dbReference type="GO" id="GO:0005886">
    <property type="term" value="C:plasma membrane"/>
    <property type="evidence" value="ECO:0007669"/>
    <property type="project" value="UniProtKB-SubCell"/>
</dbReference>
<accession>A0A2G3DYP5</accession>
<feature type="transmembrane region" description="Helical" evidence="7">
    <location>
        <begin position="207"/>
        <end position="225"/>
    </location>
</feature>
<evidence type="ECO:0000256" key="6">
    <source>
        <dbReference type="ARBA" id="ARBA00023136"/>
    </source>
</evidence>
<keyword evidence="6 7" id="KW-0472">Membrane</keyword>
<feature type="transmembrane region" description="Helical" evidence="7">
    <location>
        <begin position="159"/>
        <end position="178"/>
    </location>
</feature>